<dbReference type="OrthoDB" id="9789152at2"/>
<keyword evidence="3 4" id="KW-0234">DNA repair</keyword>
<evidence type="ECO:0000259" key="5">
    <source>
        <dbReference type="Pfam" id="PF11967"/>
    </source>
</evidence>
<dbReference type="InterPro" id="IPR012340">
    <property type="entry name" value="NA-bd_OB-fold"/>
</dbReference>
<dbReference type="NCBIfam" id="TIGR00613">
    <property type="entry name" value="reco"/>
    <property type="match status" value="1"/>
</dbReference>
<name>A0A3M9N5Z2_9BACT</name>
<evidence type="ECO:0000313" key="6">
    <source>
        <dbReference type="EMBL" id="RNI32727.1"/>
    </source>
</evidence>
<dbReference type="InterPro" id="IPR003717">
    <property type="entry name" value="RecO"/>
</dbReference>
<dbReference type="GO" id="GO:0006310">
    <property type="term" value="P:DNA recombination"/>
    <property type="evidence" value="ECO:0007669"/>
    <property type="project" value="UniProtKB-UniRule"/>
</dbReference>
<dbReference type="RefSeq" id="WP_123122570.1">
    <property type="nucleotide sequence ID" value="NZ_RJJR01000025.1"/>
</dbReference>
<reference evidence="6 7" key="1">
    <citation type="submission" date="2018-11" db="EMBL/GenBank/DDBJ databases">
        <title>Draft genome sequence of Ferruginibacter sp. BO-59.</title>
        <authorList>
            <person name="Im W.T."/>
        </authorList>
    </citation>
    <scope>NUCLEOTIDE SEQUENCE [LARGE SCALE GENOMIC DNA]</scope>
    <source>
        <strain evidence="6 7">BO-59</strain>
    </source>
</reference>
<evidence type="ECO:0000256" key="4">
    <source>
        <dbReference type="HAMAP-Rule" id="MF_00201"/>
    </source>
</evidence>
<dbReference type="PANTHER" id="PTHR33991:SF1">
    <property type="entry name" value="DNA REPAIR PROTEIN RECO"/>
    <property type="match status" value="1"/>
</dbReference>
<evidence type="ECO:0000313" key="7">
    <source>
        <dbReference type="Proteomes" id="UP000267223"/>
    </source>
</evidence>
<dbReference type="Gene3D" id="2.40.50.140">
    <property type="entry name" value="Nucleic acid-binding proteins"/>
    <property type="match status" value="1"/>
</dbReference>
<dbReference type="InterPro" id="IPR037278">
    <property type="entry name" value="ARFGAP/RecO"/>
</dbReference>
<proteinExistence type="inferred from homology"/>
<accession>A0A3M9N5Z2</accession>
<dbReference type="InterPro" id="IPR022572">
    <property type="entry name" value="DNA_rep/recomb_RecO_N"/>
</dbReference>
<keyword evidence="2 4" id="KW-0233">DNA recombination</keyword>
<dbReference type="Pfam" id="PF11967">
    <property type="entry name" value="RecO_N"/>
    <property type="match status" value="1"/>
</dbReference>
<dbReference type="Pfam" id="PF02565">
    <property type="entry name" value="RecO_C"/>
    <property type="match status" value="1"/>
</dbReference>
<dbReference type="GO" id="GO:0006302">
    <property type="term" value="P:double-strand break repair"/>
    <property type="evidence" value="ECO:0007669"/>
    <property type="project" value="TreeGrafter"/>
</dbReference>
<feature type="domain" description="DNA replication/recombination mediator RecO N-terminal" evidence="5">
    <location>
        <begin position="1"/>
        <end position="77"/>
    </location>
</feature>
<dbReference type="GO" id="GO:0043590">
    <property type="term" value="C:bacterial nucleoid"/>
    <property type="evidence" value="ECO:0007669"/>
    <property type="project" value="TreeGrafter"/>
</dbReference>
<sequence>MIYSTKGIVLRTIKYGETSIVVSIFTELFGIQTYLVPGVRTPGKSTKAYLFQPSSLLEMQVYHNELKNLQRIKEVKWSILYKNILSDVIKNSIALFMVELLQKTLKQPETNENLFHFCEDAFLHLDIARKEITANFSVYFSIRIAQISGFSLQNNYSEKKNIFSIKEGCFVEENLAAAEFITPQLSRDFSEILKAIHPNDLSEIKMNGKTRSAMLKTMESFYGWHIPEFGKMKTLNVLSAILS</sequence>
<protein>
    <recommendedName>
        <fullName evidence="4">DNA repair protein RecO</fullName>
    </recommendedName>
    <alternativeName>
        <fullName evidence="4">Recombination protein O</fullName>
    </alternativeName>
</protein>
<comment type="function">
    <text evidence="4">Involved in DNA repair and RecF pathway recombination.</text>
</comment>
<dbReference type="PANTHER" id="PTHR33991">
    <property type="entry name" value="DNA REPAIR PROTEIN RECO"/>
    <property type="match status" value="1"/>
</dbReference>
<keyword evidence="1 4" id="KW-0227">DNA damage</keyword>
<dbReference type="EMBL" id="RJJR01000025">
    <property type="protein sequence ID" value="RNI32727.1"/>
    <property type="molecule type" value="Genomic_DNA"/>
</dbReference>
<dbReference type="HAMAP" id="MF_00201">
    <property type="entry name" value="RecO"/>
    <property type="match status" value="1"/>
</dbReference>
<dbReference type="Proteomes" id="UP000267223">
    <property type="component" value="Unassembled WGS sequence"/>
</dbReference>
<dbReference type="SUPFAM" id="SSF50249">
    <property type="entry name" value="Nucleic acid-binding proteins"/>
    <property type="match status" value="1"/>
</dbReference>
<dbReference type="AlphaFoldDB" id="A0A3M9N5Z2"/>
<evidence type="ECO:0000256" key="2">
    <source>
        <dbReference type="ARBA" id="ARBA00023172"/>
    </source>
</evidence>
<comment type="similarity">
    <text evidence="4">Belongs to the RecO family.</text>
</comment>
<gene>
    <name evidence="4 6" type="primary">recO</name>
    <name evidence="6" type="ORF">EFY79_20185</name>
</gene>
<keyword evidence="7" id="KW-1185">Reference proteome</keyword>
<organism evidence="6 7">
    <name type="scientific">Hanamia caeni</name>
    <dbReference type="NCBI Taxonomy" id="2294116"/>
    <lineage>
        <taxon>Bacteria</taxon>
        <taxon>Pseudomonadati</taxon>
        <taxon>Bacteroidota</taxon>
        <taxon>Chitinophagia</taxon>
        <taxon>Chitinophagales</taxon>
        <taxon>Chitinophagaceae</taxon>
        <taxon>Hanamia</taxon>
    </lineage>
</organism>
<comment type="caution">
    <text evidence="6">The sequence shown here is derived from an EMBL/GenBank/DDBJ whole genome shotgun (WGS) entry which is preliminary data.</text>
</comment>
<evidence type="ECO:0000256" key="3">
    <source>
        <dbReference type="ARBA" id="ARBA00023204"/>
    </source>
</evidence>
<dbReference type="SUPFAM" id="SSF57863">
    <property type="entry name" value="ArfGap/RecO-like zinc finger"/>
    <property type="match status" value="1"/>
</dbReference>
<evidence type="ECO:0000256" key="1">
    <source>
        <dbReference type="ARBA" id="ARBA00022763"/>
    </source>
</evidence>